<dbReference type="PANTHER" id="PTHR10730">
    <property type="entry name" value="PROCOLLAGEN-LYSINE,2-OXOGLUTARATE 5-DIOXYGENASE/GLYCOSYLTRANSFERASE 25 FAMILY MEMBER"/>
    <property type="match status" value="1"/>
</dbReference>
<dbReference type="OrthoDB" id="47375at2759"/>
<evidence type="ECO:0000256" key="3">
    <source>
        <dbReference type="ARBA" id="ARBA00022679"/>
    </source>
</evidence>
<organism evidence="7 8">
    <name type="scientific">Stomoxys calcitrans</name>
    <name type="common">Stable fly</name>
    <name type="synonym">Conops calcitrans</name>
    <dbReference type="NCBI Taxonomy" id="35570"/>
    <lineage>
        <taxon>Eukaryota</taxon>
        <taxon>Metazoa</taxon>
        <taxon>Ecdysozoa</taxon>
        <taxon>Arthropoda</taxon>
        <taxon>Hexapoda</taxon>
        <taxon>Insecta</taxon>
        <taxon>Pterygota</taxon>
        <taxon>Neoptera</taxon>
        <taxon>Endopterygota</taxon>
        <taxon>Diptera</taxon>
        <taxon>Brachycera</taxon>
        <taxon>Muscomorpha</taxon>
        <taxon>Muscoidea</taxon>
        <taxon>Muscidae</taxon>
        <taxon>Stomoxys</taxon>
    </lineage>
</organism>
<reference evidence="7" key="1">
    <citation type="submission" date="2020-05" db="UniProtKB">
        <authorList>
            <consortium name="EnsemblMetazoa"/>
        </authorList>
    </citation>
    <scope>IDENTIFICATION</scope>
    <source>
        <strain evidence="7">USDA</strain>
    </source>
</reference>
<protein>
    <recommendedName>
        <fullName evidence="6">Glycosyl transferase family 25 domain-containing protein</fullName>
    </recommendedName>
</protein>
<dbReference type="PANTHER" id="PTHR10730:SF53">
    <property type="entry name" value="GLYCOSYLTRANSFERASE 25 FAMILY MEMBER"/>
    <property type="match status" value="1"/>
</dbReference>
<feature type="region of interest" description="Disordered" evidence="4">
    <location>
        <begin position="619"/>
        <end position="644"/>
    </location>
</feature>
<evidence type="ECO:0000259" key="6">
    <source>
        <dbReference type="Pfam" id="PF01755"/>
    </source>
</evidence>
<feature type="chain" id="PRO_5012181711" description="Glycosyl transferase family 25 domain-containing protein" evidence="5">
    <location>
        <begin position="16"/>
        <end position="644"/>
    </location>
</feature>
<dbReference type="Pfam" id="PF03452">
    <property type="entry name" value="Anp1"/>
    <property type="match status" value="1"/>
</dbReference>
<evidence type="ECO:0000313" key="7">
    <source>
        <dbReference type="EnsemblMetazoa" id="SCAU008449-PA"/>
    </source>
</evidence>
<dbReference type="Pfam" id="PF01755">
    <property type="entry name" value="Glyco_transf_25"/>
    <property type="match status" value="1"/>
</dbReference>
<keyword evidence="8" id="KW-1185">Reference proteome</keyword>
<dbReference type="KEGG" id="scac:106094902"/>
<evidence type="ECO:0000256" key="1">
    <source>
        <dbReference type="ARBA" id="ARBA00006721"/>
    </source>
</evidence>
<feature type="domain" description="Glycosyl transferase family 25" evidence="6">
    <location>
        <begin position="359"/>
        <end position="539"/>
    </location>
</feature>
<comment type="similarity">
    <text evidence="1">Belongs to the glycosyltransferase 25 family.</text>
</comment>
<evidence type="ECO:0000313" key="8">
    <source>
        <dbReference type="Proteomes" id="UP000095300"/>
    </source>
</evidence>
<dbReference type="InterPro" id="IPR050757">
    <property type="entry name" value="Collagen_mod_GT25"/>
</dbReference>
<dbReference type="Proteomes" id="UP000095300">
    <property type="component" value="Unassembled WGS sequence"/>
</dbReference>
<gene>
    <name evidence="7" type="primary">106094902</name>
</gene>
<dbReference type="STRING" id="35570.A0A1I8PJ16"/>
<keyword evidence="3" id="KW-0808">Transferase</keyword>
<dbReference type="AlphaFoldDB" id="A0A1I8PJ16"/>
<evidence type="ECO:0000256" key="2">
    <source>
        <dbReference type="ARBA" id="ARBA00022676"/>
    </source>
</evidence>
<proteinExistence type="inferred from homology"/>
<dbReference type="InterPro" id="IPR029044">
    <property type="entry name" value="Nucleotide-diphossugar_trans"/>
</dbReference>
<dbReference type="SUPFAM" id="SSF53448">
    <property type="entry name" value="Nucleotide-diphospho-sugar transferases"/>
    <property type="match status" value="1"/>
</dbReference>
<dbReference type="GO" id="GO:0050211">
    <property type="term" value="F:procollagen galactosyltransferase activity"/>
    <property type="evidence" value="ECO:0007669"/>
    <property type="project" value="TreeGrafter"/>
</dbReference>
<dbReference type="EnsemblMetazoa" id="SCAU008449-RA">
    <property type="protein sequence ID" value="SCAU008449-PA"/>
    <property type="gene ID" value="SCAU008449"/>
</dbReference>
<dbReference type="Gene3D" id="3.90.550.10">
    <property type="entry name" value="Spore Coat Polysaccharide Biosynthesis Protein SpsA, Chain A"/>
    <property type="match status" value="1"/>
</dbReference>
<dbReference type="VEuPathDB" id="VectorBase:SCAU008449"/>
<sequence length="644" mass="74836">MRNFLWVLLATGCCGLWNNGNGVHGKTPASIENVAHLLPDDLKDYPPTVMVALMVRNKAHILPLFLTYLEQLEYPKKRISLWIRSDHNSDNSIEILTEWLKHVDPLYHSVNKVLNDTQQRHQNESSQFDWPTSRFHHLINMKEEALLYAQQIWADYIFYLDADVLLTEARTLKLLTSYGLPVVAPMLLSEGLYSNFWCGMTPDYYYLRTDMYKEIYNVNQEGIFQVPMIHSAVLIKVNYNGSAYLTFDRDNLRQQLNNGLEYAASLGEQCRMYDGPVDDIIVFAISANCSKIPLFISNEVPFGYILQPLDASDTPEQDYKQLQNIKTNIVHDLNQVPVAKEYLAKYEKKQEKDKLGLDHIYMINLERRPERREKMFKLFDALNLDVEYFPAVDGKKLTPEIIQELGINFLPGYEDPYHHRPMTMGEIGCFLSHYHIWQNIVEKQQKEVLVLEDDIRFEPYFRHNAMAVMEQIRNVIDYDLVYFGRKRLKDTVEPWVENTESVVHVSYSYWTLGYVISLKGAEKLLKAKPLENLIPVDEYLPIMFDRHPNKTWSNAFPERDLLAYSAAPLLLYPTHYTGDHGYISDTEDSFLVDSHETDHSPSAAQLKSDPERMFLAEPRFDANPKDLPVPQLETAADIKSHDEF</sequence>
<dbReference type="InterPro" id="IPR002654">
    <property type="entry name" value="Glyco_trans_25"/>
</dbReference>
<evidence type="ECO:0000256" key="5">
    <source>
        <dbReference type="SAM" id="SignalP"/>
    </source>
</evidence>
<keyword evidence="2" id="KW-0328">Glycosyltransferase</keyword>
<accession>A0A1I8PJ16</accession>
<name>A0A1I8PJ16_STOCA</name>
<dbReference type="CDD" id="cd06532">
    <property type="entry name" value="Glyco_transf_25"/>
    <property type="match status" value="1"/>
</dbReference>
<keyword evidence="5" id="KW-0732">Signal</keyword>
<feature type="signal peptide" evidence="5">
    <location>
        <begin position="1"/>
        <end position="15"/>
    </location>
</feature>
<evidence type="ECO:0000256" key="4">
    <source>
        <dbReference type="SAM" id="MobiDB-lite"/>
    </source>
</evidence>